<evidence type="ECO:0000256" key="2">
    <source>
        <dbReference type="ARBA" id="ARBA00022964"/>
    </source>
</evidence>
<keyword evidence="7" id="KW-1185">Reference proteome</keyword>
<dbReference type="NCBIfam" id="TIGR02423">
    <property type="entry name" value="protocat_alph"/>
    <property type="match status" value="1"/>
</dbReference>
<dbReference type="SUPFAM" id="SSF49482">
    <property type="entry name" value="Aromatic compound dioxygenase"/>
    <property type="match status" value="1"/>
</dbReference>
<name>A0A240UTA8_9GAMM</name>
<dbReference type="InterPro" id="IPR015889">
    <property type="entry name" value="Intradiol_dOase_core"/>
</dbReference>
<dbReference type="PANTHER" id="PTHR33711:SF9">
    <property type="entry name" value="PROTOCATECHUATE 3,4-DIOXYGENASE ALPHA CHAIN"/>
    <property type="match status" value="1"/>
</dbReference>
<reference evidence="6 7" key="1">
    <citation type="submission" date="2017-05" db="EMBL/GenBank/DDBJ databases">
        <authorList>
            <person name="Song R."/>
            <person name="Chenine A.L."/>
            <person name="Ruprecht R.M."/>
        </authorList>
    </citation>
    <scope>NUCLEOTIDE SEQUENCE [LARGE SCALE GENOMIC DNA]</scope>
    <source>
        <strain evidence="6">SW32</strain>
    </source>
</reference>
<evidence type="ECO:0000256" key="3">
    <source>
        <dbReference type="ARBA" id="ARBA00023002"/>
    </source>
</evidence>
<dbReference type="InterPro" id="IPR012786">
    <property type="entry name" value="Protocat_dOase_a"/>
</dbReference>
<evidence type="ECO:0000256" key="1">
    <source>
        <dbReference type="ARBA" id="ARBA00007825"/>
    </source>
</evidence>
<dbReference type="GO" id="GO:0018578">
    <property type="term" value="F:protocatechuate 3,4-dioxygenase activity"/>
    <property type="evidence" value="ECO:0007669"/>
    <property type="project" value="InterPro"/>
</dbReference>
<proteinExistence type="inferred from homology"/>
<protein>
    <submittedName>
        <fullName evidence="6">Protocatechuate 3,4-dioxygenase subunit alpha</fullName>
    </submittedName>
</protein>
<accession>A0A240UTA8</accession>
<sequence length="187" mass="20895">MRDAHAHPPAPAHLPTGTQTVGPFFHDALLPDGDIRMLRGNDLPPGRRIRLHGQVFDGAGQPVNDAMLEFWQPDGEGHFHTQHARPDFDGFGRVATREDGSFSILTLKPGRTAAESPHIAVHLFARGLLHTLATRFYFDDEDNDGDPVLAEVPIERRATLLARRDDTDVYRIDIHLQGAQETVFFEH</sequence>
<dbReference type="PANTHER" id="PTHR33711">
    <property type="entry name" value="DIOXYGENASE, PUTATIVE (AFU_ORTHOLOGUE AFUA_2G02910)-RELATED"/>
    <property type="match status" value="1"/>
</dbReference>
<dbReference type="GO" id="GO:0008199">
    <property type="term" value="F:ferric iron binding"/>
    <property type="evidence" value="ECO:0007669"/>
    <property type="project" value="InterPro"/>
</dbReference>
<dbReference type="InterPro" id="IPR050770">
    <property type="entry name" value="Intradiol_RC_Dioxygenase"/>
</dbReference>
<keyword evidence="3" id="KW-0560">Oxidoreductase</keyword>
<keyword evidence="2 6" id="KW-0223">Dioxygenase</keyword>
<dbReference type="Gene3D" id="2.60.130.10">
    <property type="entry name" value="Aromatic compound dioxygenase"/>
    <property type="match status" value="1"/>
</dbReference>
<dbReference type="KEGG" id="kma:B9H00_10020"/>
<gene>
    <name evidence="6" type="ORF">B9H00_10020</name>
</gene>
<dbReference type="InterPro" id="IPR000627">
    <property type="entry name" value="Intradiol_dOase_C"/>
</dbReference>
<feature type="region of interest" description="Disordered" evidence="4">
    <location>
        <begin position="1"/>
        <end position="21"/>
    </location>
</feature>
<dbReference type="Proteomes" id="UP000194457">
    <property type="component" value="Chromosome"/>
</dbReference>
<evidence type="ECO:0000313" key="7">
    <source>
        <dbReference type="Proteomes" id="UP000194457"/>
    </source>
</evidence>
<organism evidence="6 7">
    <name type="scientific">Kushneria marisflavi</name>
    <dbReference type="NCBI Taxonomy" id="157779"/>
    <lineage>
        <taxon>Bacteria</taxon>
        <taxon>Pseudomonadati</taxon>
        <taxon>Pseudomonadota</taxon>
        <taxon>Gammaproteobacteria</taxon>
        <taxon>Oceanospirillales</taxon>
        <taxon>Halomonadaceae</taxon>
        <taxon>Kushneria</taxon>
    </lineage>
</organism>
<dbReference type="PROSITE" id="PS00083">
    <property type="entry name" value="INTRADIOL_DIOXYGENAS"/>
    <property type="match status" value="1"/>
</dbReference>
<evidence type="ECO:0000256" key="4">
    <source>
        <dbReference type="SAM" id="MobiDB-lite"/>
    </source>
</evidence>
<dbReference type="EMBL" id="CP021358">
    <property type="protein sequence ID" value="ART64708.1"/>
    <property type="molecule type" value="Genomic_DNA"/>
</dbReference>
<feature type="domain" description="Intradiol ring-cleavage dioxygenases" evidence="5">
    <location>
        <begin position="51"/>
        <end position="79"/>
    </location>
</feature>
<dbReference type="OrthoDB" id="9805815at2"/>
<evidence type="ECO:0000313" key="6">
    <source>
        <dbReference type="EMBL" id="ART64708.1"/>
    </source>
</evidence>
<comment type="similarity">
    <text evidence="1">Belongs to the intradiol ring-cleavage dioxygenase family.</text>
</comment>
<evidence type="ECO:0000259" key="5">
    <source>
        <dbReference type="PROSITE" id="PS00083"/>
    </source>
</evidence>
<dbReference type="Pfam" id="PF00775">
    <property type="entry name" value="Dioxygenase_C"/>
    <property type="match status" value="1"/>
</dbReference>
<dbReference type="AlphaFoldDB" id="A0A240UTA8"/>